<dbReference type="InterPro" id="IPR017441">
    <property type="entry name" value="Protein_kinase_ATP_BS"/>
</dbReference>
<protein>
    <recommendedName>
        <fullName evidence="6">Protein kinase domain-containing protein</fullName>
    </recommendedName>
</protein>
<dbReference type="PROSITE" id="PS50011">
    <property type="entry name" value="PROTEIN_KINASE_DOM"/>
    <property type="match status" value="1"/>
</dbReference>
<dbReference type="InterPro" id="IPR011009">
    <property type="entry name" value="Kinase-like_dom_sf"/>
</dbReference>
<evidence type="ECO:0000313" key="8">
    <source>
        <dbReference type="Proteomes" id="UP000179807"/>
    </source>
</evidence>
<dbReference type="CDD" id="cd13999">
    <property type="entry name" value="STKc_MAP3K-like"/>
    <property type="match status" value="1"/>
</dbReference>
<dbReference type="SUPFAM" id="SSF48371">
    <property type="entry name" value="ARM repeat"/>
    <property type="match status" value="1"/>
</dbReference>
<feature type="binding site" evidence="4">
    <location>
        <position position="57"/>
    </location>
    <ligand>
        <name>ATP</name>
        <dbReference type="ChEBI" id="CHEBI:30616"/>
    </ligand>
</feature>
<feature type="region of interest" description="Disordered" evidence="5">
    <location>
        <begin position="304"/>
        <end position="341"/>
    </location>
</feature>
<proteinExistence type="predicted"/>
<evidence type="ECO:0000259" key="6">
    <source>
        <dbReference type="PROSITE" id="PS50011"/>
    </source>
</evidence>
<dbReference type="PANTHER" id="PTHR44329">
    <property type="entry name" value="SERINE/THREONINE-PROTEIN KINASE TNNI3K-RELATED"/>
    <property type="match status" value="1"/>
</dbReference>
<evidence type="ECO:0000256" key="4">
    <source>
        <dbReference type="PROSITE-ProRule" id="PRU10141"/>
    </source>
</evidence>
<dbReference type="PROSITE" id="PS00108">
    <property type="entry name" value="PROTEIN_KINASE_ST"/>
    <property type="match status" value="1"/>
</dbReference>
<feature type="region of interest" description="Disordered" evidence="5">
    <location>
        <begin position="367"/>
        <end position="405"/>
    </location>
</feature>
<accession>A0A1J4KAU2</accession>
<dbReference type="InterPro" id="IPR011989">
    <property type="entry name" value="ARM-like"/>
</dbReference>
<dbReference type="AlphaFoldDB" id="A0A1J4KAU2"/>
<gene>
    <name evidence="7" type="ORF">TRFO_04986</name>
</gene>
<dbReference type="GO" id="GO:0004674">
    <property type="term" value="F:protein serine/threonine kinase activity"/>
    <property type="evidence" value="ECO:0007669"/>
    <property type="project" value="UniProtKB-KW"/>
</dbReference>
<comment type="caution">
    <text evidence="7">The sequence shown here is derived from an EMBL/GenBank/DDBJ whole genome shotgun (WGS) entry which is preliminary data.</text>
</comment>
<dbReference type="RefSeq" id="XP_068361483.1">
    <property type="nucleotide sequence ID" value="XM_068492220.1"/>
</dbReference>
<dbReference type="EMBL" id="MLAK01000671">
    <property type="protein sequence ID" value="OHT08347.1"/>
    <property type="molecule type" value="Genomic_DNA"/>
</dbReference>
<keyword evidence="1" id="KW-0723">Serine/threonine-protein kinase</keyword>
<feature type="compositionally biased region" description="Basic residues" evidence="5">
    <location>
        <begin position="304"/>
        <end position="315"/>
    </location>
</feature>
<evidence type="ECO:0000256" key="1">
    <source>
        <dbReference type="ARBA" id="ARBA00022527"/>
    </source>
</evidence>
<feature type="compositionally biased region" description="Low complexity" evidence="5">
    <location>
        <begin position="316"/>
        <end position="326"/>
    </location>
</feature>
<dbReference type="SMART" id="SM00220">
    <property type="entry name" value="S_TKc"/>
    <property type="match status" value="1"/>
</dbReference>
<dbReference type="Gene3D" id="3.30.200.20">
    <property type="entry name" value="Phosphorylase Kinase, domain 1"/>
    <property type="match status" value="1"/>
</dbReference>
<feature type="compositionally biased region" description="Low complexity" evidence="5">
    <location>
        <begin position="370"/>
        <end position="399"/>
    </location>
</feature>
<keyword evidence="3 4" id="KW-0067">ATP-binding</keyword>
<organism evidence="7 8">
    <name type="scientific">Tritrichomonas foetus</name>
    <dbReference type="NCBI Taxonomy" id="1144522"/>
    <lineage>
        <taxon>Eukaryota</taxon>
        <taxon>Metamonada</taxon>
        <taxon>Parabasalia</taxon>
        <taxon>Tritrichomonadida</taxon>
        <taxon>Tritrichomonadidae</taxon>
        <taxon>Tritrichomonas</taxon>
    </lineage>
</organism>
<dbReference type="Gene3D" id="1.25.10.10">
    <property type="entry name" value="Leucine-rich Repeat Variant"/>
    <property type="match status" value="1"/>
</dbReference>
<sequence>MDNYPALQPREAFKDNLSKFELNYEDLTFDHTIGVGSYGEVWQGKWKDYPNLVAIKKLHATELDEQGKNIYYHEISSLAQTNHEFIVPFIGYTKEAPYCIVTKYIPNDSLFNALRDDPKGLKLTATDIQMIAYGIAQGMAFLHSKGITHRDLKSQNILIDENKLPVICDFGSSRKATNSQPLKTAECGTPNYMAPEFMKGETYTNSVDVYSFGLILWEMITKKLPFDNLQPAQVIFAVLIDHKRPPIPSDTPQALSEVMQQCWSENPSERPPFEELVPHFENGDILYSGCDKDSYLNLIKTLHNKQSHSPKHSKGSRGSSTKIVSKSSHHSKKRESLSSNLSLSSLTTEAASAHVFGNVSSLTNNQNDFYNNNNNNNGNNGYNSNNGTSGNYSSGGSSNKSKKKTKYVALPRYVKKGNASILNSQTNYSLAEMYKSEERIKTSPVNASTHDLLHAYLFSLSDRNTKLIHPAINYLTAHIDDPGLLKLPFWSHVLNRLVHGPPSDFEILNGLAVSLAQSKTKLEMLSSIKELHTYVAPQSLDVFLYIVTFTEQFVTPKIIEELEKLCDDQNCALKAYKLLSKILMYSNDEKNCDMVINFLKSRILSLTESQAGSVALRALFDHDAVSDDYIKAFLLSSNTECCLAGYNALFIKEQQPNLLKVPTLLKHLTCDDSELRGAAFEFVRRFARKVEGPVLAQILDALLTAVFRFSSENAVLLICCFAADYARAPALLLPQISAIWLNASPSKAPHMMRFFAVLFRQPPFRRQLIEIPEVPQFLSTVLHGDKPDAALSVCWVISIVSEERDFLIKINETETTEAIVKWLCMTREPRAVKYFTQALFAISECTFSPSFRDVLKHILTLVSENNSACLLCLKLLVSFSCYKEMLESFISANTFLVLGRYKPNDENERLIIRNIYDNLRKAGLVLPI</sequence>
<keyword evidence="1" id="KW-0418">Kinase</keyword>
<dbReference type="InterPro" id="IPR051681">
    <property type="entry name" value="Ser/Thr_Kinases-Pseudokinases"/>
</dbReference>
<dbReference type="InterPro" id="IPR000719">
    <property type="entry name" value="Prot_kinase_dom"/>
</dbReference>
<dbReference type="GO" id="GO:0005524">
    <property type="term" value="F:ATP binding"/>
    <property type="evidence" value="ECO:0007669"/>
    <property type="project" value="UniProtKB-UniRule"/>
</dbReference>
<dbReference type="InterPro" id="IPR016024">
    <property type="entry name" value="ARM-type_fold"/>
</dbReference>
<keyword evidence="8" id="KW-1185">Reference proteome</keyword>
<feature type="domain" description="Protein kinase" evidence="6">
    <location>
        <begin position="27"/>
        <end position="282"/>
    </location>
</feature>
<dbReference type="Gene3D" id="1.10.510.10">
    <property type="entry name" value="Transferase(Phosphotransferase) domain 1"/>
    <property type="match status" value="1"/>
</dbReference>
<evidence type="ECO:0000256" key="5">
    <source>
        <dbReference type="SAM" id="MobiDB-lite"/>
    </source>
</evidence>
<keyword evidence="2 4" id="KW-0547">Nucleotide-binding</keyword>
<dbReference type="Proteomes" id="UP000179807">
    <property type="component" value="Unassembled WGS sequence"/>
</dbReference>
<dbReference type="GeneID" id="94826924"/>
<evidence type="ECO:0000256" key="2">
    <source>
        <dbReference type="ARBA" id="ARBA00022741"/>
    </source>
</evidence>
<dbReference type="InterPro" id="IPR001245">
    <property type="entry name" value="Ser-Thr/Tyr_kinase_cat_dom"/>
</dbReference>
<name>A0A1J4KAU2_9EUKA</name>
<keyword evidence="1" id="KW-0808">Transferase</keyword>
<dbReference type="PANTHER" id="PTHR44329:SF214">
    <property type="entry name" value="PROTEIN KINASE DOMAIN-CONTAINING PROTEIN"/>
    <property type="match status" value="1"/>
</dbReference>
<evidence type="ECO:0000256" key="3">
    <source>
        <dbReference type="ARBA" id="ARBA00022840"/>
    </source>
</evidence>
<evidence type="ECO:0000313" key="7">
    <source>
        <dbReference type="EMBL" id="OHT08347.1"/>
    </source>
</evidence>
<reference evidence="7" key="1">
    <citation type="submission" date="2016-10" db="EMBL/GenBank/DDBJ databases">
        <authorList>
            <person name="Benchimol M."/>
            <person name="Almeida L.G."/>
            <person name="Vasconcelos A.T."/>
            <person name="Perreira-Neves A."/>
            <person name="Rosa I.A."/>
            <person name="Tasca T."/>
            <person name="Bogo M.R."/>
            <person name="de Souza W."/>
        </authorList>
    </citation>
    <scope>NUCLEOTIDE SEQUENCE [LARGE SCALE GENOMIC DNA]</scope>
    <source>
        <strain evidence="7">K</strain>
    </source>
</reference>
<dbReference type="SUPFAM" id="SSF56112">
    <property type="entry name" value="Protein kinase-like (PK-like)"/>
    <property type="match status" value="1"/>
</dbReference>
<dbReference type="PROSITE" id="PS00107">
    <property type="entry name" value="PROTEIN_KINASE_ATP"/>
    <property type="match status" value="1"/>
</dbReference>
<dbReference type="VEuPathDB" id="TrichDB:TRFO_04986"/>
<dbReference type="InterPro" id="IPR008271">
    <property type="entry name" value="Ser/Thr_kinase_AS"/>
</dbReference>
<dbReference type="Pfam" id="PF07714">
    <property type="entry name" value="PK_Tyr_Ser-Thr"/>
    <property type="match status" value="1"/>
</dbReference>
<dbReference type="OrthoDB" id="544350at2759"/>
<dbReference type="PRINTS" id="PR00109">
    <property type="entry name" value="TYRKINASE"/>
</dbReference>